<reference evidence="1 2" key="1">
    <citation type="journal article" date="2016" name="Front. Microbiol.">
        <title>Comparative Genomics Analysis of Streptomyces Species Reveals Their Adaptation to the Marine Environment and Their Diversity at the Genomic Level.</title>
        <authorList>
            <person name="Tian X."/>
            <person name="Zhang Z."/>
            <person name="Yang T."/>
            <person name="Chen M."/>
            <person name="Li J."/>
            <person name="Chen F."/>
            <person name="Yang J."/>
            <person name="Li W."/>
            <person name="Zhang B."/>
            <person name="Zhang Z."/>
            <person name="Wu J."/>
            <person name="Zhang C."/>
            <person name="Long L."/>
            <person name="Xiao J."/>
        </authorList>
    </citation>
    <scope>NUCLEOTIDE SEQUENCE [LARGE SCALE GENOMIC DNA]</scope>
    <source>
        <strain evidence="1 2">SCSIO 02100</strain>
    </source>
</reference>
<dbReference type="EMBL" id="LJGU01000114">
    <property type="protein sequence ID" value="OEV04171.1"/>
    <property type="molecule type" value="Genomic_DNA"/>
</dbReference>
<dbReference type="AlphaFoldDB" id="A0A1E7KJX6"/>
<keyword evidence="2" id="KW-1185">Reference proteome</keyword>
<gene>
    <name evidence="1" type="ORF">AN216_08150</name>
</gene>
<name>A0A1E7KJX6_9ACTN</name>
<sequence>MPRTGWRHPVTAAVRTGSGPVGRALLGTALIMYSSGDRRLSPHSILHLDTRASLPEARRIGPGVVLFRQASLLGEGARSWVTE</sequence>
<accession>A0A1E7KJX6</accession>
<proteinExistence type="predicted"/>
<dbReference type="Proteomes" id="UP000176101">
    <property type="component" value="Unassembled WGS sequence"/>
</dbReference>
<evidence type="ECO:0000313" key="1">
    <source>
        <dbReference type="EMBL" id="OEV04171.1"/>
    </source>
</evidence>
<organism evidence="1 2">
    <name type="scientific">Streptomyces oceani</name>
    <dbReference type="NCBI Taxonomy" id="1075402"/>
    <lineage>
        <taxon>Bacteria</taxon>
        <taxon>Bacillati</taxon>
        <taxon>Actinomycetota</taxon>
        <taxon>Actinomycetes</taxon>
        <taxon>Kitasatosporales</taxon>
        <taxon>Streptomycetaceae</taxon>
        <taxon>Streptomyces</taxon>
    </lineage>
</organism>
<protein>
    <submittedName>
        <fullName evidence="1">Uncharacterized protein</fullName>
    </submittedName>
</protein>
<evidence type="ECO:0000313" key="2">
    <source>
        <dbReference type="Proteomes" id="UP000176101"/>
    </source>
</evidence>
<comment type="caution">
    <text evidence="1">The sequence shown here is derived from an EMBL/GenBank/DDBJ whole genome shotgun (WGS) entry which is preliminary data.</text>
</comment>
<dbReference type="RefSeq" id="WP_070195918.1">
    <property type="nucleotide sequence ID" value="NZ_LJGU01000114.1"/>
</dbReference>
<dbReference type="STRING" id="1075402.AN216_08150"/>